<keyword evidence="3" id="KW-1003">Cell membrane</keyword>
<dbReference type="InterPro" id="IPR001851">
    <property type="entry name" value="ABC_transp_permease"/>
</dbReference>
<dbReference type="GO" id="GO:0022857">
    <property type="term" value="F:transmembrane transporter activity"/>
    <property type="evidence" value="ECO:0007669"/>
    <property type="project" value="InterPro"/>
</dbReference>
<feature type="transmembrane region" description="Helical" evidence="9">
    <location>
        <begin position="215"/>
        <end position="233"/>
    </location>
</feature>
<feature type="transmembrane region" description="Helical" evidence="9">
    <location>
        <begin position="167"/>
        <end position="184"/>
    </location>
</feature>
<evidence type="ECO:0000256" key="6">
    <source>
        <dbReference type="ARBA" id="ARBA00022989"/>
    </source>
</evidence>
<dbReference type="EMBL" id="CADCSY010000043">
    <property type="protein sequence ID" value="CAA9227565.1"/>
    <property type="molecule type" value="Genomic_DNA"/>
</dbReference>
<evidence type="ECO:0000256" key="8">
    <source>
        <dbReference type="ARBA" id="ARBA00037998"/>
    </source>
</evidence>
<proteinExistence type="inferred from homology"/>
<dbReference type="Pfam" id="PF02653">
    <property type="entry name" value="BPD_transp_2"/>
    <property type="match status" value="1"/>
</dbReference>
<comment type="subcellular location">
    <subcellularLocation>
        <location evidence="1">Cell membrane</location>
        <topology evidence="1">Multi-pass membrane protein</topology>
    </subcellularLocation>
</comment>
<reference evidence="10" key="1">
    <citation type="submission" date="2020-02" db="EMBL/GenBank/DDBJ databases">
        <authorList>
            <person name="Meier V. D."/>
        </authorList>
    </citation>
    <scope>NUCLEOTIDE SEQUENCE</scope>
    <source>
        <strain evidence="10">AVDCRST_MAG20</strain>
    </source>
</reference>
<evidence type="ECO:0000256" key="5">
    <source>
        <dbReference type="ARBA" id="ARBA00022970"/>
    </source>
</evidence>
<evidence type="ECO:0000256" key="1">
    <source>
        <dbReference type="ARBA" id="ARBA00004651"/>
    </source>
</evidence>
<accession>A0A6J4HL67</accession>
<gene>
    <name evidence="10" type="ORF">AVDCRST_MAG20-1018</name>
</gene>
<keyword evidence="4 9" id="KW-0812">Transmembrane</keyword>
<name>A0A6J4HL67_9ACTN</name>
<dbReference type="InterPro" id="IPR052157">
    <property type="entry name" value="BCAA_transport_permease"/>
</dbReference>
<evidence type="ECO:0000256" key="7">
    <source>
        <dbReference type="ARBA" id="ARBA00023136"/>
    </source>
</evidence>
<feature type="transmembrane region" description="Helical" evidence="9">
    <location>
        <begin position="290"/>
        <end position="309"/>
    </location>
</feature>
<feature type="transmembrane region" description="Helical" evidence="9">
    <location>
        <begin position="85"/>
        <end position="103"/>
    </location>
</feature>
<evidence type="ECO:0000256" key="4">
    <source>
        <dbReference type="ARBA" id="ARBA00022692"/>
    </source>
</evidence>
<dbReference type="GO" id="GO:0005886">
    <property type="term" value="C:plasma membrane"/>
    <property type="evidence" value="ECO:0007669"/>
    <property type="project" value="UniProtKB-SubCell"/>
</dbReference>
<comment type="similarity">
    <text evidence="8">Belongs to the binding-protein-dependent transport system permease family. LivHM subfamily.</text>
</comment>
<dbReference type="CDD" id="cd06582">
    <property type="entry name" value="TM_PBP1_LivH_like"/>
    <property type="match status" value="1"/>
</dbReference>
<evidence type="ECO:0000256" key="9">
    <source>
        <dbReference type="SAM" id="Phobius"/>
    </source>
</evidence>
<dbReference type="PANTHER" id="PTHR11795">
    <property type="entry name" value="BRANCHED-CHAIN AMINO ACID TRANSPORT SYSTEM PERMEASE PROTEIN LIVH"/>
    <property type="match status" value="1"/>
</dbReference>
<organism evidence="10">
    <name type="scientific">uncultured Acidimicrobiales bacterium</name>
    <dbReference type="NCBI Taxonomy" id="310071"/>
    <lineage>
        <taxon>Bacteria</taxon>
        <taxon>Bacillati</taxon>
        <taxon>Actinomycetota</taxon>
        <taxon>Acidimicrobiia</taxon>
        <taxon>Acidimicrobiales</taxon>
        <taxon>environmental samples</taxon>
    </lineage>
</organism>
<evidence type="ECO:0000256" key="3">
    <source>
        <dbReference type="ARBA" id="ARBA00022475"/>
    </source>
</evidence>
<feature type="transmembrane region" description="Helical" evidence="9">
    <location>
        <begin position="115"/>
        <end position="137"/>
    </location>
</feature>
<evidence type="ECO:0000313" key="10">
    <source>
        <dbReference type="EMBL" id="CAA9227565.1"/>
    </source>
</evidence>
<keyword evidence="6 9" id="KW-1133">Transmembrane helix</keyword>
<feature type="transmembrane region" description="Helical" evidence="9">
    <location>
        <begin position="266"/>
        <end position="284"/>
    </location>
</feature>
<dbReference type="AlphaFoldDB" id="A0A6J4HL67"/>
<feature type="transmembrane region" description="Helical" evidence="9">
    <location>
        <begin position="34"/>
        <end position="53"/>
    </location>
</feature>
<sequence length="319" mass="32608">MPDVLRDRAGVALGAGALALIAVVLIATGEKESLVIGVISGAAYGLLALGLVLIYKSSGVFNFAQGEFGTIAVYVLYLLHFEVPYGLALLGALVAAVVFGLLLERLVIRPLYDSSRVILLVATAGVALLAISVEIWFGDAQGKTIDRAFPTLDRFSILGVQVSDQRLLLLGVLATLAVVLALFFNRTNLGLAVIGASQEPTATELVGISVRRLSTFTWALAALLGGLAGVIAVPDSGGFTPGILTSAFLIPAFTAAVLGGMTSLPGAFLGGVIVGVIQAVATSAPLFDFIPGSAGTLVVFVVLVGVLAIRPQGLLGRAA</sequence>
<feature type="transmembrane region" description="Helical" evidence="9">
    <location>
        <begin position="9"/>
        <end position="28"/>
    </location>
</feature>
<evidence type="ECO:0000256" key="2">
    <source>
        <dbReference type="ARBA" id="ARBA00022448"/>
    </source>
</evidence>
<dbReference type="GO" id="GO:0006865">
    <property type="term" value="P:amino acid transport"/>
    <property type="evidence" value="ECO:0007669"/>
    <property type="project" value="UniProtKB-KW"/>
</dbReference>
<keyword evidence="5" id="KW-0029">Amino-acid transport</keyword>
<protein>
    <submittedName>
        <fullName evidence="10">High-affinity branched-chain amino acid transport system permease protein LivH</fullName>
    </submittedName>
</protein>
<dbReference type="PANTHER" id="PTHR11795:SF451">
    <property type="entry name" value="ABC TRANSPORTER PERMEASE PROTEIN"/>
    <property type="match status" value="1"/>
</dbReference>
<keyword evidence="7 9" id="KW-0472">Membrane</keyword>
<feature type="transmembrane region" description="Helical" evidence="9">
    <location>
        <begin position="239"/>
        <end position="259"/>
    </location>
</feature>
<keyword evidence="2" id="KW-0813">Transport</keyword>